<evidence type="ECO:0000313" key="3">
    <source>
        <dbReference type="Proteomes" id="UP000181936"/>
    </source>
</evidence>
<dbReference type="RefSeq" id="WP_072580494.1">
    <property type="nucleotide sequence ID" value="NZ_CP016020.1"/>
</dbReference>
<dbReference type="EMBL" id="CP016020">
    <property type="protein sequence ID" value="APH05701.1"/>
    <property type="molecule type" value="Genomic_DNA"/>
</dbReference>
<accession>A0A1L3MTN2</accession>
<name>A0A1L3MTN2_9BACI</name>
<keyword evidence="1" id="KW-0472">Membrane</keyword>
<dbReference type="InterPro" id="IPR019649">
    <property type="entry name" value="DUF2512"/>
</dbReference>
<dbReference type="Proteomes" id="UP000181936">
    <property type="component" value="Chromosome"/>
</dbReference>
<proteinExistence type="predicted"/>
<feature type="transmembrane region" description="Helical" evidence="1">
    <location>
        <begin position="33"/>
        <end position="53"/>
    </location>
</feature>
<keyword evidence="1" id="KW-0812">Transmembrane</keyword>
<keyword evidence="1" id="KW-1133">Transmembrane helix</keyword>
<dbReference type="OrthoDB" id="2111682at2"/>
<reference evidence="2 3" key="1">
    <citation type="journal article" date="2016" name="Sci. Rep.">
        <title>Complete genome sequence and transcriptomic analysis of a novel marine strain Bacillus weihaiensis reveals the mechanism of brown algae degradation.</title>
        <authorList>
            <person name="Zhu Y."/>
            <person name="Chen P."/>
            <person name="Bao Y."/>
            <person name="Men Y."/>
            <person name="Zeng Y."/>
            <person name="Yang J."/>
            <person name="Sun J."/>
            <person name="Sun Y."/>
        </authorList>
    </citation>
    <scope>NUCLEOTIDE SEQUENCE [LARGE SCALE GENOMIC DNA]</scope>
    <source>
        <strain evidence="2 3">Alg07</strain>
    </source>
</reference>
<evidence type="ECO:0008006" key="4">
    <source>
        <dbReference type="Google" id="ProtNLM"/>
    </source>
</evidence>
<dbReference type="STRING" id="1547283.A9C19_13615"/>
<feature type="transmembrane region" description="Helical" evidence="1">
    <location>
        <begin position="7"/>
        <end position="27"/>
    </location>
</feature>
<evidence type="ECO:0000256" key="1">
    <source>
        <dbReference type="SAM" id="Phobius"/>
    </source>
</evidence>
<sequence length="155" mass="17357">MRHSTVLVIKFITCLIAFAIGLDLFFNATFIEILSFSLFVTFATYLVGELVILPQLGRRAAAVVDFFLTYLSVWVFGSILFESYLQVAWGSIISATLITVGEIVVHLLIEERGPATRYFENHHAPVKPHLAFGTEFAEDENVRNSIKNSSNQGKK</sequence>
<feature type="transmembrane region" description="Helical" evidence="1">
    <location>
        <begin position="87"/>
        <end position="109"/>
    </location>
</feature>
<dbReference type="KEGG" id="bwh:A9C19_13615"/>
<gene>
    <name evidence="2" type="ORF">A9C19_13615</name>
</gene>
<feature type="transmembrane region" description="Helical" evidence="1">
    <location>
        <begin position="60"/>
        <end position="81"/>
    </location>
</feature>
<protein>
    <recommendedName>
        <fullName evidence="4">DUF2512 domain-containing protein</fullName>
    </recommendedName>
</protein>
<dbReference type="AlphaFoldDB" id="A0A1L3MTN2"/>
<keyword evidence="3" id="KW-1185">Reference proteome</keyword>
<dbReference type="Pfam" id="PF10710">
    <property type="entry name" value="DUF2512"/>
    <property type="match status" value="1"/>
</dbReference>
<evidence type="ECO:0000313" key="2">
    <source>
        <dbReference type="EMBL" id="APH05701.1"/>
    </source>
</evidence>
<organism evidence="2 3">
    <name type="scientific">Bacillus weihaiensis</name>
    <dbReference type="NCBI Taxonomy" id="1547283"/>
    <lineage>
        <taxon>Bacteria</taxon>
        <taxon>Bacillati</taxon>
        <taxon>Bacillota</taxon>
        <taxon>Bacilli</taxon>
        <taxon>Bacillales</taxon>
        <taxon>Bacillaceae</taxon>
        <taxon>Bacillus</taxon>
    </lineage>
</organism>